<gene>
    <name evidence="2" type="ORF">NLJ89_g5921</name>
</gene>
<feature type="region of interest" description="Disordered" evidence="1">
    <location>
        <begin position="1"/>
        <end position="23"/>
    </location>
</feature>
<feature type="region of interest" description="Disordered" evidence="1">
    <location>
        <begin position="137"/>
        <end position="166"/>
    </location>
</feature>
<sequence length="276" mass="30169">MEYEYQSEGASIAAPESDYRTPRAVDRRMTPSLGYAPNFGYFPENPEGLYDIDLSNTPSNAPQDIQPQFSVSNGQPATHHPTYDTPSAFGMPPGSLSLGTSLNLEPAPTTYIPFSTPFPSNQLWDLTYKDYSLPSSTEPTSDLITEDSTEATTAPEQIVGQSPQYRPSFDPSRAGFLLDPQMHPGQVPYIGTSSTFYPPDCDKGGHQWAAVQGFDDSTGYPSEASVTNAQSHNSYYNPYSDSHQHAFGGQTRSYGGEMDGGSGFFTRSPSRFNYPQ</sequence>
<evidence type="ECO:0000256" key="1">
    <source>
        <dbReference type="SAM" id="MobiDB-lite"/>
    </source>
</evidence>
<dbReference type="EMBL" id="JANKHO010000590">
    <property type="protein sequence ID" value="KAJ3508133.1"/>
    <property type="molecule type" value="Genomic_DNA"/>
</dbReference>
<name>A0A9W8K6K3_9AGAR</name>
<feature type="compositionally biased region" description="Polar residues" evidence="1">
    <location>
        <begin position="231"/>
        <end position="241"/>
    </location>
</feature>
<feature type="region of interest" description="Disordered" evidence="1">
    <location>
        <begin position="231"/>
        <end position="276"/>
    </location>
</feature>
<dbReference type="Proteomes" id="UP001148786">
    <property type="component" value="Unassembled WGS sequence"/>
</dbReference>
<feature type="compositionally biased region" description="Polar residues" evidence="1">
    <location>
        <begin position="265"/>
        <end position="276"/>
    </location>
</feature>
<feature type="compositionally biased region" description="Polar residues" evidence="1">
    <location>
        <begin position="150"/>
        <end position="165"/>
    </location>
</feature>
<keyword evidence="3" id="KW-1185">Reference proteome</keyword>
<organism evidence="2 3">
    <name type="scientific">Agrocybe chaxingu</name>
    <dbReference type="NCBI Taxonomy" id="84603"/>
    <lineage>
        <taxon>Eukaryota</taxon>
        <taxon>Fungi</taxon>
        <taxon>Dikarya</taxon>
        <taxon>Basidiomycota</taxon>
        <taxon>Agaricomycotina</taxon>
        <taxon>Agaricomycetes</taxon>
        <taxon>Agaricomycetidae</taxon>
        <taxon>Agaricales</taxon>
        <taxon>Agaricineae</taxon>
        <taxon>Strophariaceae</taxon>
        <taxon>Agrocybe</taxon>
    </lineage>
</organism>
<reference evidence="2" key="1">
    <citation type="submission" date="2022-07" db="EMBL/GenBank/DDBJ databases">
        <title>Genome Sequence of Agrocybe chaxingu.</title>
        <authorList>
            <person name="Buettner E."/>
        </authorList>
    </citation>
    <scope>NUCLEOTIDE SEQUENCE</scope>
    <source>
        <strain evidence="2">MP-N11</strain>
    </source>
</reference>
<evidence type="ECO:0000313" key="2">
    <source>
        <dbReference type="EMBL" id="KAJ3508133.1"/>
    </source>
</evidence>
<proteinExistence type="predicted"/>
<evidence type="ECO:0000313" key="3">
    <source>
        <dbReference type="Proteomes" id="UP001148786"/>
    </source>
</evidence>
<accession>A0A9W8K6K3</accession>
<protein>
    <submittedName>
        <fullName evidence="2">Uncharacterized protein</fullName>
    </submittedName>
</protein>
<dbReference type="AlphaFoldDB" id="A0A9W8K6K3"/>
<comment type="caution">
    <text evidence="2">The sequence shown here is derived from an EMBL/GenBank/DDBJ whole genome shotgun (WGS) entry which is preliminary data.</text>
</comment>